<evidence type="ECO:0000256" key="1">
    <source>
        <dbReference type="ARBA" id="ARBA00022814"/>
    </source>
</evidence>
<dbReference type="SUPFAM" id="SSF82679">
    <property type="entry name" value="N-utilization substance G protein NusG, N-terminal domain"/>
    <property type="match status" value="1"/>
</dbReference>
<name>A0A0F9CSS0_9ZZZZ</name>
<organism evidence="5">
    <name type="scientific">marine sediment metagenome</name>
    <dbReference type="NCBI Taxonomy" id="412755"/>
    <lineage>
        <taxon>unclassified sequences</taxon>
        <taxon>metagenomes</taxon>
        <taxon>ecological metagenomes</taxon>
    </lineage>
</organism>
<dbReference type="InterPro" id="IPR043425">
    <property type="entry name" value="NusG-like"/>
</dbReference>
<comment type="caution">
    <text evidence="5">The sequence shown here is derived from an EMBL/GenBank/DDBJ whole genome shotgun (WGS) entry which is preliminary data.</text>
</comment>
<gene>
    <name evidence="5" type="ORF">LCGC14_2630780</name>
</gene>
<keyword evidence="2" id="KW-0805">Transcription regulation</keyword>
<dbReference type="InterPro" id="IPR008991">
    <property type="entry name" value="Translation_prot_SH3-like_sf"/>
</dbReference>
<dbReference type="SUPFAM" id="SSF50104">
    <property type="entry name" value="Translation proteins SH3-like domain"/>
    <property type="match status" value="1"/>
</dbReference>
<dbReference type="InterPro" id="IPR006645">
    <property type="entry name" value="NGN-like_dom"/>
</dbReference>
<dbReference type="InterPro" id="IPR036735">
    <property type="entry name" value="NGN_dom_sf"/>
</dbReference>
<dbReference type="PANTHER" id="PTHR30265:SF4">
    <property type="entry name" value="KOW MOTIF FAMILY PROTEIN, EXPRESSED"/>
    <property type="match status" value="1"/>
</dbReference>
<dbReference type="Gene3D" id="3.30.70.940">
    <property type="entry name" value="NusG, N-terminal domain"/>
    <property type="match status" value="1"/>
</dbReference>
<accession>A0A0F9CSS0</accession>
<dbReference type="AlphaFoldDB" id="A0A0F9CSS0"/>
<evidence type="ECO:0000256" key="2">
    <source>
        <dbReference type="ARBA" id="ARBA00023015"/>
    </source>
</evidence>
<feature type="domain" description="NusG-like N-terminal" evidence="4">
    <location>
        <begin position="15"/>
        <end position="90"/>
    </location>
</feature>
<protein>
    <recommendedName>
        <fullName evidence="4">NusG-like N-terminal domain-containing protein</fullName>
    </recommendedName>
</protein>
<sequence>MLYPEVDSLGNLSGQWWVAHTKARFEKAFAWELLHHDVSYFLPMIQRVRISSGRSRKRRVLLPLFPSYVFIRGSEEDRLTAIKTNRLCRIIEVPDQDKLTDELVAIEMVLANGVDMDLHPHAAVGQRCRIRSGPMHGLEGVVVRRNRKARIVLEVAILGQGASMEIDADLLEAIE</sequence>
<evidence type="ECO:0000313" key="5">
    <source>
        <dbReference type="EMBL" id="KKK99636.1"/>
    </source>
</evidence>
<dbReference type="EMBL" id="LAZR01045120">
    <property type="protein sequence ID" value="KKK99636.1"/>
    <property type="molecule type" value="Genomic_DNA"/>
</dbReference>
<keyword evidence="3" id="KW-0804">Transcription</keyword>
<evidence type="ECO:0000259" key="4">
    <source>
        <dbReference type="Pfam" id="PF02357"/>
    </source>
</evidence>
<evidence type="ECO:0000256" key="3">
    <source>
        <dbReference type="ARBA" id="ARBA00023163"/>
    </source>
</evidence>
<dbReference type="CDD" id="cd09895">
    <property type="entry name" value="NGN_SP_UpxY"/>
    <property type="match status" value="1"/>
</dbReference>
<dbReference type="PANTHER" id="PTHR30265">
    <property type="entry name" value="RHO-INTERACTING TRANSCRIPTION TERMINATION FACTOR NUSG"/>
    <property type="match status" value="1"/>
</dbReference>
<dbReference type="GO" id="GO:0031564">
    <property type="term" value="P:transcription antitermination"/>
    <property type="evidence" value="ECO:0007669"/>
    <property type="project" value="UniProtKB-KW"/>
</dbReference>
<dbReference type="Pfam" id="PF02357">
    <property type="entry name" value="NusG"/>
    <property type="match status" value="1"/>
</dbReference>
<reference evidence="5" key="1">
    <citation type="journal article" date="2015" name="Nature">
        <title>Complex archaea that bridge the gap between prokaryotes and eukaryotes.</title>
        <authorList>
            <person name="Spang A."/>
            <person name="Saw J.H."/>
            <person name="Jorgensen S.L."/>
            <person name="Zaremba-Niedzwiedzka K."/>
            <person name="Martijn J."/>
            <person name="Lind A.E."/>
            <person name="van Eijk R."/>
            <person name="Schleper C."/>
            <person name="Guy L."/>
            <person name="Ettema T.J."/>
        </authorList>
    </citation>
    <scope>NUCLEOTIDE SEQUENCE</scope>
</reference>
<proteinExistence type="predicted"/>
<keyword evidence="1" id="KW-0889">Transcription antitermination</keyword>
<dbReference type="GO" id="GO:0006354">
    <property type="term" value="P:DNA-templated transcription elongation"/>
    <property type="evidence" value="ECO:0007669"/>
    <property type="project" value="InterPro"/>
</dbReference>